<dbReference type="AlphaFoldDB" id="A0AAN6XL93"/>
<evidence type="ECO:0000313" key="3">
    <source>
        <dbReference type="Proteomes" id="UP001303160"/>
    </source>
</evidence>
<accession>A0AAN6XL93</accession>
<evidence type="ECO:0000313" key="2">
    <source>
        <dbReference type="EMBL" id="KAK4199827.1"/>
    </source>
</evidence>
<dbReference type="Proteomes" id="UP001303160">
    <property type="component" value="Unassembled WGS sequence"/>
</dbReference>
<evidence type="ECO:0000256" key="1">
    <source>
        <dbReference type="SAM" id="MobiDB-lite"/>
    </source>
</evidence>
<protein>
    <submittedName>
        <fullName evidence="2">Uncharacterized protein</fullName>
    </submittedName>
</protein>
<gene>
    <name evidence="2" type="ORF">QBC40DRAFT_281180</name>
</gene>
<reference evidence="2" key="1">
    <citation type="journal article" date="2023" name="Mol. Phylogenet. Evol.">
        <title>Genome-scale phylogeny and comparative genomics of the fungal order Sordariales.</title>
        <authorList>
            <person name="Hensen N."/>
            <person name="Bonometti L."/>
            <person name="Westerberg I."/>
            <person name="Brannstrom I.O."/>
            <person name="Guillou S."/>
            <person name="Cros-Aarteil S."/>
            <person name="Calhoun S."/>
            <person name="Haridas S."/>
            <person name="Kuo A."/>
            <person name="Mondo S."/>
            <person name="Pangilinan J."/>
            <person name="Riley R."/>
            <person name="LaButti K."/>
            <person name="Andreopoulos B."/>
            <person name="Lipzen A."/>
            <person name="Chen C."/>
            <person name="Yan M."/>
            <person name="Daum C."/>
            <person name="Ng V."/>
            <person name="Clum A."/>
            <person name="Steindorff A."/>
            <person name="Ohm R.A."/>
            <person name="Martin F."/>
            <person name="Silar P."/>
            <person name="Natvig D.O."/>
            <person name="Lalanne C."/>
            <person name="Gautier V."/>
            <person name="Ament-Velasquez S.L."/>
            <person name="Kruys A."/>
            <person name="Hutchinson M.I."/>
            <person name="Powell A.J."/>
            <person name="Barry K."/>
            <person name="Miller A.N."/>
            <person name="Grigoriev I.V."/>
            <person name="Debuchy R."/>
            <person name="Gladieux P."/>
            <person name="Hiltunen Thoren M."/>
            <person name="Johannesson H."/>
        </authorList>
    </citation>
    <scope>NUCLEOTIDE SEQUENCE</scope>
    <source>
        <strain evidence="2">CBS 315.58</strain>
    </source>
</reference>
<reference evidence="2" key="2">
    <citation type="submission" date="2023-05" db="EMBL/GenBank/DDBJ databases">
        <authorList>
            <consortium name="Lawrence Berkeley National Laboratory"/>
            <person name="Steindorff A."/>
            <person name="Hensen N."/>
            <person name="Bonometti L."/>
            <person name="Westerberg I."/>
            <person name="Brannstrom I.O."/>
            <person name="Guillou S."/>
            <person name="Cros-Aarteil S."/>
            <person name="Calhoun S."/>
            <person name="Haridas S."/>
            <person name="Kuo A."/>
            <person name="Mondo S."/>
            <person name="Pangilinan J."/>
            <person name="Riley R."/>
            <person name="Labutti K."/>
            <person name="Andreopoulos B."/>
            <person name="Lipzen A."/>
            <person name="Chen C."/>
            <person name="Yanf M."/>
            <person name="Daum C."/>
            <person name="Ng V."/>
            <person name="Clum A."/>
            <person name="Ohm R."/>
            <person name="Martin F."/>
            <person name="Silar P."/>
            <person name="Natvig D."/>
            <person name="Lalanne C."/>
            <person name="Gautier V."/>
            <person name="Ament-Velasquez S.L."/>
            <person name="Kruys A."/>
            <person name="Hutchinson M.I."/>
            <person name="Powell A.J."/>
            <person name="Barry K."/>
            <person name="Miller A.N."/>
            <person name="Grigoriev I.V."/>
            <person name="Debuchy R."/>
            <person name="Gladieux P."/>
            <person name="Thoren M.H."/>
            <person name="Johannesson H."/>
        </authorList>
    </citation>
    <scope>NUCLEOTIDE SEQUENCE</scope>
    <source>
        <strain evidence="2">CBS 315.58</strain>
    </source>
</reference>
<proteinExistence type="predicted"/>
<comment type="caution">
    <text evidence="2">The sequence shown here is derived from an EMBL/GenBank/DDBJ whole genome shotgun (WGS) entry which is preliminary data.</text>
</comment>
<feature type="region of interest" description="Disordered" evidence="1">
    <location>
        <begin position="1"/>
        <end position="41"/>
    </location>
</feature>
<keyword evidence="3" id="KW-1185">Reference proteome</keyword>
<name>A0AAN6XL93_9PEZI</name>
<organism evidence="2 3">
    <name type="scientific">Triangularia verruculosa</name>
    <dbReference type="NCBI Taxonomy" id="2587418"/>
    <lineage>
        <taxon>Eukaryota</taxon>
        <taxon>Fungi</taxon>
        <taxon>Dikarya</taxon>
        <taxon>Ascomycota</taxon>
        <taxon>Pezizomycotina</taxon>
        <taxon>Sordariomycetes</taxon>
        <taxon>Sordariomycetidae</taxon>
        <taxon>Sordariales</taxon>
        <taxon>Podosporaceae</taxon>
        <taxon>Triangularia</taxon>
    </lineage>
</organism>
<dbReference type="EMBL" id="MU863927">
    <property type="protein sequence ID" value="KAK4199827.1"/>
    <property type="molecule type" value="Genomic_DNA"/>
</dbReference>
<feature type="compositionally biased region" description="Low complexity" evidence="1">
    <location>
        <begin position="16"/>
        <end position="33"/>
    </location>
</feature>
<sequence>MNGSSQQPKDATAQKASSGATATNVAAANGSSALNKKRKKDGLKPIITTEGSGYVHFHYFPTTALRDRCRTRYSYFLLFPSRWAMVPAPCRTE</sequence>